<gene>
    <name evidence="1" type="ORF">CEXT_119231</name>
</gene>
<comment type="caution">
    <text evidence="1">The sequence shown here is derived from an EMBL/GenBank/DDBJ whole genome shotgun (WGS) entry which is preliminary data.</text>
</comment>
<keyword evidence="2" id="KW-1185">Reference proteome</keyword>
<accession>A0AAV4TME6</accession>
<dbReference type="Proteomes" id="UP001054945">
    <property type="component" value="Unassembled WGS sequence"/>
</dbReference>
<evidence type="ECO:0000313" key="2">
    <source>
        <dbReference type="Proteomes" id="UP001054945"/>
    </source>
</evidence>
<protein>
    <submittedName>
        <fullName evidence="1">Uncharacterized protein</fullName>
    </submittedName>
</protein>
<dbReference type="AlphaFoldDB" id="A0AAV4TME6"/>
<sequence>MLLISDRKQQTKQIPFCDIPFQLLPLCAGYRLKLQGERERTCNRRACQKQPRSILDILSDNGSACVRYQIPGHFLRSIIVPNTPSLFLFFIFRQFRRFLFCHLSATF</sequence>
<name>A0AAV4TME6_CAEEX</name>
<reference evidence="1 2" key="1">
    <citation type="submission" date="2021-06" db="EMBL/GenBank/DDBJ databases">
        <title>Caerostris extrusa draft genome.</title>
        <authorList>
            <person name="Kono N."/>
            <person name="Arakawa K."/>
        </authorList>
    </citation>
    <scope>NUCLEOTIDE SEQUENCE [LARGE SCALE GENOMIC DNA]</scope>
</reference>
<organism evidence="1 2">
    <name type="scientific">Caerostris extrusa</name>
    <name type="common">Bark spider</name>
    <name type="synonym">Caerostris bankana</name>
    <dbReference type="NCBI Taxonomy" id="172846"/>
    <lineage>
        <taxon>Eukaryota</taxon>
        <taxon>Metazoa</taxon>
        <taxon>Ecdysozoa</taxon>
        <taxon>Arthropoda</taxon>
        <taxon>Chelicerata</taxon>
        <taxon>Arachnida</taxon>
        <taxon>Araneae</taxon>
        <taxon>Araneomorphae</taxon>
        <taxon>Entelegynae</taxon>
        <taxon>Araneoidea</taxon>
        <taxon>Araneidae</taxon>
        <taxon>Caerostris</taxon>
    </lineage>
</organism>
<dbReference type="EMBL" id="BPLR01011495">
    <property type="protein sequence ID" value="GIY46904.1"/>
    <property type="molecule type" value="Genomic_DNA"/>
</dbReference>
<evidence type="ECO:0000313" key="1">
    <source>
        <dbReference type="EMBL" id="GIY46904.1"/>
    </source>
</evidence>
<proteinExistence type="predicted"/>